<accession>A0ABU2XJB4</accession>
<dbReference type="PANTHER" id="PTHR30349">
    <property type="entry name" value="PHAGE INTEGRASE-RELATED"/>
    <property type="match status" value="1"/>
</dbReference>
<dbReference type="PROSITE" id="PS51898">
    <property type="entry name" value="TYR_RECOMBINASE"/>
    <property type="match status" value="1"/>
</dbReference>
<organism evidence="3 4">
    <name type="scientific">Streptomyces lonegramiae</name>
    <dbReference type="NCBI Taxonomy" id="3075524"/>
    <lineage>
        <taxon>Bacteria</taxon>
        <taxon>Bacillati</taxon>
        <taxon>Actinomycetota</taxon>
        <taxon>Actinomycetes</taxon>
        <taxon>Kitasatosporales</taxon>
        <taxon>Streptomycetaceae</taxon>
        <taxon>Streptomyces</taxon>
    </lineage>
</organism>
<reference evidence="3" key="1">
    <citation type="submission" date="2024-05" db="EMBL/GenBank/DDBJ databases">
        <title>30 novel species of actinomycetes from the DSMZ collection.</title>
        <authorList>
            <person name="Nouioui I."/>
        </authorList>
    </citation>
    <scope>NUCLEOTIDE SEQUENCE</scope>
    <source>
        <strain evidence="3">DSM 41529</strain>
    </source>
</reference>
<evidence type="ECO:0000313" key="3">
    <source>
        <dbReference type="EMBL" id="MDT0545591.1"/>
    </source>
</evidence>
<dbReference type="InterPro" id="IPR011010">
    <property type="entry name" value="DNA_brk_join_enz"/>
</dbReference>
<dbReference type="InterPro" id="IPR050090">
    <property type="entry name" value="Tyrosine_recombinase_XerCD"/>
</dbReference>
<dbReference type="InterPro" id="IPR002104">
    <property type="entry name" value="Integrase_catalytic"/>
</dbReference>
<evidence type="ECO:0000259" key="2">
    <source>
        <dbReference type="PROSITE" id="PS51898"/>
    </source>
</evidence>
<feature type="domain" description="Tyr recombinase" evidence="2">
    <location>
        <begin position="241"/>
        <end position="456"/>
    </location>
</feature>
<comment type="caution">
    <text evidence="3">The sequence shown here is derived from an EMBL/GenBank/DDBJ whole genome shotgun (WGS) entry which is preliminary data.</text>
</comment>
<keyword evidence="4" id="KW-1185">Reference proteome</keyword>
<dbReference type="EMBL" id="JAVRFD010000011">
    <property type="protein sequence ID" value="MDT0545591.1"/>
    <property type="molecule type" value="Genomic_DNA"/>
</dbReference>
<dbReference type="Gene3D" id="1.10.443.10">
    <property type="entry name" value="Intergrase catalytic core"/>
    <property type="match status" value="1"/>
</dbReference>
<protein>
    <submittedName>
        <fullName evidence="3">Site-specific integrase</fullName>
    </submittedName>
</protein>
<keyword evidence="1" id="KW-0233">DNA recombination</keyword>
<name>A0ABU2XJB4_9ACTN</name>
<proteinExistence type="predicted"/>
<dbReference type="InterPro" id="IPR013762">
    <property type="entry name" value="Integrase-like_cat_sf"/>
</dbReference>
<evidence type="ECO:0000313" key="4">
    <source>
        <dbReference type="Proteomes" id="UP001180754"/>
    </source>
</evidence>
<dbReference type="PANTHER" id="PTHR30349:SF64">
    <property type="entry name" value="PROPHAGE INTEGRASE INTD-RELATED"/>
    <property type="match status" value="1"/>
</dbReference>
<dbReference type="RefSeq" id="WP_311726076.1">
    <property type="nucleotide sequence ID" value="NZ_JAVRFD010000011.1"/>
</dbReference>
<dbReference type="Proteomes" id="UP001180754">
    <property type="component" value="Unassembled WGS sequence"/>
</dbReference>
<sequence length="464" mass="51611">MLTYDVDFWSIRKRAGRPKPYELRWRVGSRSHSKSFKFKPQAEGRQSELLAALRDREQFDEETGLPARELAALSSPTWYEHATAYALVKWPRAAAKHRASIAEALAVVTPTLVTTTRGAPDAKVIRDALYPWAFRAVKGTDGKLVPRHSVEEPPEDIHTALSWIADHSMKVNALENPALLRPALDALSLRLDGKKAAENTARRKRMVLSNFLRFTVEERGLLSANPLARVDWTPPETDDEIDFRYVPGPALARSFIKAVRDAGPRGEHLEAFFGCLYYAAMRPAEIASLKAADCTLPPEGSEWGELLLGESRPEVGGGWTDDGASYESRSLKRRARGATRSVPIPPVLVRMLREHIERYGTAPDGRLFRAAQGGRVRSTEYCDLWDKARTAVLSEEEAATPLAEVPYSLRHAGVSLWIKSGVDPVEVARRAGHSIAVLFRFYAKILRGDQSRSNQLIAQGLNDG</sequence>
<dbReference type="SUPFAM" id="SSF56349">
    <property type="entry name" value="DNA breaking-rejoining enzymes"/>
    <property type="match status" value="1"/>
</dbReference>
<evidence type="ECO:0000256" key="1">
    <source>
        <dbReference type="ARBA" id="ARBA00023172"/>
    </source>
</evidence>
<gene>
    <name evidence="3" type="ORF">RND15_23170</name>
</gene>